<evidence type="ECO:0000313" key="2">
    <source>
        <dbReference type="Proteomes" id="UP001198565"/>
    </source>
</evidence>
<protein>
    <submittedName>
        <fullName evidence="1">Uncharacterized protein</fullName>
    </submittedName>
</protein>
<evidence type="ECO:0000313" key="1">
    <source>
        <dbReference type="EMBL" id="MBY8886642.1"/>
    </source>
</evidence>
<keyword evidence="2" id="KW-1185">Reference proteome</keyword>
<proteinExistence type="predicted"/>
<dbReference type="Proteomes" id="UP001198565">
    <property type="component" value="Unassembled WGS sequence"/>
</dbReference>
<gene>
    <name evidence="1" type="ORF">K7472_17470</name>
</gene>
<dbReference type="EMBL" id="JAINVZ010000011">
    <property type="protein sequence ID" value="MBY8886642.1"/>
    <property type="molecule type" value="Genomic_DNA"/>
</dbReference>
<organism evidence="1 2">
    <name type="scientific">Streptantibioticus parmotrematis</name>
    <dbReference type="NCBI Taxonomy" id="2873249"/>
    <lineage>
        <taxon>Bacteria</taxon>
        <taxon>Bacillati</taxon>
        <taxon>Actinomycetota</taxon>
        <taxon>Actinomycetes</taxon>
        <taxon>Kitasatosporales</taxon>
        <taxon>Streptomycetaceae</taxon>
        <taxon>Streptantibioticus</taxon>
    </lineage>
</organism>
<reference evidence="1 2" key="1">
    <citation type="submission" date="2021-08" db="EMBL/GenBank/DDBJ databases">
        <title>Streptomyces sp. PTM05 isolated from lichen.</title>
        <authorList>
            <person name="Somphong A."/>
            <person name="Phongsopitanun W."/>
            <person name="Tanasupawat S."/>
        </authorList>
    </citation>
    <scope>NUCLEOTIDE SEQUENCE [LARGE SCALE GENOMIC DNA]</scope>
    <source>
        <strain evidence="1 2">Ptm05</strain>
    </source>
</reference>
<comment type="caution">
    <text evidence="1">The sequence shown here is derived from an EMBL/GenBank/DDBJ whole genome shotgun (WGS) entry which is preliminary data.</text>
</comment>
<dbReference type="RefSeq" id="WP_222979040.1">
    <property type="nucleotide sequence ID" value="NZ_JAINVZ010000011.1"/>
</dbReference>
<name>A0ABS7QTW9_9ACTN</name>
<accession>A0ABS7QTW9</accession>
<sequence length="166" mass="18773">MTIRTTYYTEDARELPSFTGPAELKILGHWVTSDIQLSPYAVLEAIDLARTAQANPAFEPESMDGNAFTVTFSPEGLVVENLYVDHVRGEFTLDQALRVLLDFWEYCRQAIPAKIEDRRREYLEDHGRDPLAGIRDPTDWQAHAWRGPGTWIDAQGSSTSNSAWLS</sequence>